<keyword evidence="4" id="KW-1185">Reference proteome</keyword>
<dbReference type="PRINTS" id="PR00069">
    <property type="entry name" value="ALDKETRDTASE"/>
</dbReference>
<dbReference type="PANTHER" id="PTHR43364:SF4">
    <property type="entry name" value="NAD(P)-LINKED OXIDOREDUCTASE SUPERFAMILY PROTEIN"/>
    <property type="match status" value="1"/>
</dbReference>
<dbReference type="RefSeq" id="WP_344468581.1">
    <property type="nucleotide sequence ID" value="NZ_BAAANT010000043.1"/>
</dbReference>
<dbReference type="EMBL" id="BAAANT010000043">
    <property type="protein sequence ID" value="GAA2154777.1"/>
    <property type="molecule type" value="Genomic_DNA"/>
</dbReference>
<gene>
    <name evidence="3" type="ORF">GCM10009760_54000</name>
</gene>
<evidence type="ECO:0000313" key="3">
    <source>
        <dbReference type="EMBL" id="GAA2154777.1"/>
    </source>
</evidence>
<dbReference type="InterPro" id="IPR023210">
    <property type="entry name" value="NADP_OxRdtase_dom"/>
</dbReference>
<dbReference type="InterPro" id="IPR050523">
    <property type="entry name" value="AKR_Detox_Biosynth"/>
</dbReference>
<evidence type="ECO:0000313" key="4">
    <source>
        <dbReference type="Proteomes" id="UP001422759"/>
    </source>
</evidence>
<dbReference type="Gene3D" id="3.20.20.100">
    <property type="entry name" value="NADP-dependent oxidoreductase domain"/>
    <property type="match status" value="1"/>
</dbReference>
<proteinExistence type="predicted"/>
<protein>
    <submittedName>
        <fullName evidence="3">Aldo/keto reductase</fullName>
    </submittedName>
</protein>
<feature type="domain" description="NADP-dependent oxidoreductase" evidence="2">
    <location>
        <begin position="29"/>
        <end position="324"/>
    </location>
</feature>
<dbReference type="CDD" id="cd19080">
    <property type="entry name" value="AKR_AKR9A_9B"/>
    <property type="match status" value="1"/>
</dbReference>
<accession>A0ABP5M157</accession>
<dbReference type="InterPro" id="IPR036812">
    <property type="entry name" value="NAD(P)_OxRdtase_dom_sf"/>
</dbReference>
<dbReference type="Proteomes" id="UP001422759">
    <property type="component" value="Unassembled WGS sequence"/>
</dbReference>
<name>A0ABP5M157_9ACTN</name>
<sequence length="362" mass="38947">MYAMAEKGKLEMRYTTFGRATGLRVSRFALGTANFGTAWGGGAEETESRAMFERFAEAGGTFIDTADVYSDGDSERMLAKFIGADREHFVLATKYGLSTGDVKISTTGNNRKNMVQALEGSLRRLGTSYVDLLWVHWPDPLTPTDEIMAGLNDLVRTGKVLYVGLSNFPAWQAARAATLAELRGWAPLTALQFEYSLVERSAERDLLPMADAFGLGVSTWSPLGGGLLTGKYRQGATGRLQDWNGGVVQKEDTRQKSETVDTVLAIADETGLSPAQVSLAWLLGRQPTGAAPRVPIIGPRSVEHLEAYLQSLDVELTAEQTDRLCLASAPVLGVPHDGVANAASTLVGGSFEAVHLPPLPVR</sequence>
<dbReference type="Pfam" id="PF00248">
    <property type="entry name" value="Aldo_ket_red"/>
    <property type="match status" value="1"/>
</dbReference>
<reference evidence="4" key="1">
    <citation type="journal article" date="2019" name="Int. J. Syst. Evol. Microbiol.">
        <title>The Global Catalogue of Microorganisms (GCM) 10K type strain sequencing project: providing services to taxonomists for standard genome sequencing and annotation.</title>
        <authorList>
            <consortium name="The Broad Institute Genomics Platform"/>
            <consortium name="The Broad Institute Genome Sequencing Center for Infectious Disease"/>
            <person name="Wu L."/>
            <person name="Ma J."/>
        </authorList>
    </citation>
    <scope>NUCLEOTIDE SEQUENCE [LARGE SCALE GENOMIC DNA]</scope>
    <source>
        <strain evidence="4">JCM 14560</strain>
    </source>
</reference>
<evidence type="ECO:0000259" key="2">
    <source>
        <dbReference type="Pfam" id="PF00248"/>
    </source>
</evidence>
<dbReference type="InterPro" id="IPR020471">
    <property type="entry name" value="AKR"/>
</dbReference>
<organism evidence="3 4">
    <name type="scientific">Kitasatospora kazusensis</name>
    <dbReference type="NCBI Taxonomy" id="407974"/>
    <lineage>
        <taxon>Bacteria</taxon>
        <taxon>Bacillati</taxon>
        <taxon>Actinomycetota</taxon>
        <taxon>Actinomycetes</taxon>
        <taxon>Kitasatosporales</taxon>
        <taxon>Streptomycetaceae</taxon>
        <taxon>Kitasatospora</taxon>
    </lineage>
</organism>
<comment type="caution">
    <text evidence="3">The sequence shown here is derived from an EMBL/GenBank/DDBJ whole genome shotgun (WGS) entry which is preliminary data.</text>
</comment>
<dbReference type="SUPFAM" id="SSF51430">
    <property type="entry name" value="NAD(P)-linked oxidoreductase"/>
    <property type="match status" value="1"/>
</dbReference>
<dbReference type="PANTHER" id="PTHR43364">
    <property type="entry name" value="NADH-SPECIFIC METHYLGLYOXAL REDUCTASE-RELATED"/>
    <property type="match status" value="1"/>
</dbReference>
<evidence type="ECO:0000256" key="1">
    <source>
        <dbReference type="ARBA" id="ARBA00023002"/>
    </source>
</evidence>
<keyword evidence="1" id="KW-0560">Oxidoreductase</keyword>